<keyword evidence="2" id="KW-0813">Transport</keyword>
<dbReference type="FunFam" id="1.10.3730.20:FF:000001">
    <property type="entry name" value="Quaternary ammonium compound resistance transporter SugE"/>
    <property type="match status" value="1"/>
</dbReference>
<dbReference type="EMBL" id="LUKE01000003">
    <property type="protein sequence ID" value="KYG64124.1"/>
    <property type="molecule type" value="Genomic_DNA"/>
</dbReference>
<dbReference type="Pfam" id="PF00893">
    <property type="entry name" value="Multi_Drug_Res"/>
    <property type="match status" value="1"/>
</dbReference>
<dbReference type="Gene3D" id="1.10.3730.20">
    <property type="match status" value="1"/>
</dbReference>
<evidence type="ECO:0000256" key="2">
    <source>
        <dbReference type="ARBA" id="ARBA00022448"/>
    </source>
</evidence>
<dbReference type="InterPro" id="IPR000390">
    <property type="entry name" value="Small_drug/metabolite_transptr"/>
</dbReference>
<name>A0A150WKA6_BDEBC</name>
<evidence type="ECO:0000313" key="10">
    <source>
        <dbReference type="EMBL" id="KYG64124.1"/>
    </source>
</evidence>
<comment type="similarity">
    <text evidence="7 8">Belongs to the drug/metabolite transporter (DMT) superfamily. Small multidrug resistance (SMR) (TC 2.A.7.1) family.</text>
</comment>
<dbReference type="InterPro" id="IPR045324">
    <property type="entry name" value="Small_multidrug_res"/>
</dbReference>
<dbReference type="GO" id="GO:0005886">
    <property type="term" value="C:plasma membrane"/>
    <property type="evidence" value="ECO:0007669"/>
    <property type="project" value="UniProtKB-SubCell"/>
</dbReference>
<keyword evidence="4 8" id="KW-0812">Transmembrane</keyword>
<evidence type="ECO:0000256" key="6">
    <source>
        <dbReference type="ARBA" id="ARBA00023136"/>
    </source>
</evidence>
<protein>
    <submittedName>
        <fullName evidence="10">Uncharacterized protein</fullName>
    </submittedName>
</protein>
<proteinExistence type="inferred from homology"/>
<accession>A0A150WKA6</accession>
<dbReference type="GO" id="GO:0022857">
    <property type="term" value="F:transmembrane transporter activity"/>
    <property type="evidence" value="ECO:0007669"/>
    <property type="project" value="InterPro"/>
</dbReference>
<dbReference type="GO" id="GO:1990961">
    <property type="term" value="P:xenobiotic detoxification by transmembrane export across the plasma membrane"/>
    <property type="evidence" value="ECO:0007669"/>
    <property type="project" value="UniProtKB-ARBA"/>
</dbReference>
<comment type="caution">
    <text evidence="10">The sequence shown here is derived from an EMBL/GenBank/DDBJ whole genome shotgun (WGS) entry which is preliminary data.</text>
</comment>
<feature type="transmembrane region" description="Helical" evidence="9">
    <location>
        <begin position="96"/>
        <end position="117"/>
    </location>
</feature>
<organism evidence="10 11">
    <name type="scientific">Bdellovibrio bacteriovorus</name>
    <dbReference type="NCBI Taxonomy" id="959"/>
    <lineage>
        <taxon>Bacteria</taxon>
        <taxon>Pseudomonadati</taxon>
        <taxon>Bdellovibrionota</taxon>
        <taxon>Bdellovibrionia</taxon>
        <taxon>Bdellovibrionales</taxon>
        <taxon>Pseudobdellovibrionaceae</taxon>
        <taxon>Bdellovibrio</taxon>
    </lineage>
</organism>
<dbReference type="Proteomes" id="UP000075320">
    <property type="component" value="Unassembled WGS sequence"/>
</dbReference>
<comment type="subcellular location">
    <subcellularLocation>
        <location evidence="1 8">Cell membrane</location>
        <topology evidence="1 8">Multi-pass membrane protein</topology>
    </subcellularLocation>
</comment>
<feature type="transmembrane region" description="Helical" evidence="9">
    <location>
        <begin position="37"/>
        <end position="57"/>
    </location>
</feature>
<evidence type="ECO:0000313" key="11">
    <source>
        <dbReference type="Proteomes" id="UP000075320"/>
    </source>
</evidence>
<feature type="transmembrane region" description="Helical" evidence="9">
    <location>
        <begin position="69"/>
        <end position="89"/>
    </location>
</feature>
<gene>
    <name evidence="10" type="ORF">AZI86_15105</name>
</gene>
<feature type="transmembrane region" description="Helical" evidence="9">
    <location>
        <begin position="123"/>
        <end position="141"/>
    </location>
</feature>
<dbReference type="PANTHER" id="PTHR30561:SF1">
    <property type="entry name" value="MULTIDRUG TRANSPORTER EMRE"/>
    <property type="match status" value="1"/>
</dbReference>
<keyword evidence="6 9" id="KW-0472">Membrane</keyword>
<dbReference type="PANTHER" id="PTHR30561">
    <property type="entry name" value="SMR FAMILY PROTON-DEPENDENT DRUG EFFLUX TRANSPORTER SUGE"/>
    <property type="match status" value="1"/>
</dbReference>
<keyword evidence="3" id="KW-1003">Cell membrane</keyword>
<reference evidence="10 11" key="1">
    <citation type="submission" date="2016-03" db="EMBL/GenBank/DDBJ databases">
        <authorList>
            <person name="Ploux O."/>
        </authorList>
    </citation>
    <scope>NUCLEOTIDE SEQUENCE [LARGE SCALE GENOMIC DNA]</scope>
    <source>
        <strain evidence="10 11">R0</strain>
    </source>
</reference>
<keyword evidence="5 9" id="KW-1133">Transmembrane helix</keyword>
<evidence type="ECO:0000256" key="1">
    <source>
        <dbReference type="ARBA" id="ARBA00004651"/>
    </source>
</evidence>
<evidence type="ECO:0000256" key="4">
    <source>
        <dbReference type="ARBA" id="ARBA00022692"/>
    </source>
</evidence>
<dbReference type="InterPro" id="IPR037185">
    <property type="entry name" value="EmrE-like"/>
</dbReference>
<dbReference type="AlphaFoldDB" id="A0A150WKA6"/>
<keyword evidence="11" id="KW-1185">Reference proteome</keyword>
<evidence type="ECO:0000256" key="9">
    <source>
        <dbReference type="SAM" id="Phobius"/>
    </source>
</evidence>
<evidence type="ECO:0000256" key="3">
    <source>
        <dbReference type="ARBA" id="ARBA00022475"/>
    </source>
</evidence>
<dbReference type="SUPFAM" id="SSF103481">
    <property type="entry name" value="Multidrug resistance efflux transporter EmrE"/>
    <property type="match status" value="1"/>
</dbReference>
<evidence type="ECO:0000256" key="5">
    <source>
        <dbReference type="ARBA" id="ARBA00022989"/>
    </source>
</evidence>
<evidence type="ECO:0000256" key="8">
    <source>
        <dbReference type="RuleBase" id="RU003942"/>
    </source>
</evidence>
<sequence>MTTEFFKKRSLGDSLETRDEEKLNTDKGKGRDATRCLMAMAYVYLAAAIIFEVLGTLTLKNTEGFTKVIPIILTLVCHGICFVALAAALKSLPISMVYSIWAGVGTAAMAFIGLWMFNEPLPFHKVMATTLIVIGVVMLNYTQPKTEQIAKGDTTETLTIDKSSVNVKTTEIVAQRNSG</sequence>
<evidence type="ECO:0000256" key="7">
    <source>
        <dbReference type="ARBA" id="ARBA00038032"/>
    </source>
</evidence>